<keyword evidence="7" id="KW-1185">Reference proteome</keyword>
<feature type="transmembrane region" description="Helical" evidence="5">
    <location>
        <begin position="177"/>
        <end position="200"/>
    </location>
</feature>
<accession>A0ABY8FPP4</accession>
<feature type="transmembrane region" description="Helical" evidence="5">
    <location>
        <begin position="220"/>
        <end position="253"/>
    </location>
</feature>
<proteinExistence type="predicted"/>
<evidence type="ECO:0000256" key="4">
    <source>
        <dbReference type="ARBA" id="ARBA00023136"/>
    </source>
</evidence>
<sequence>MSDAETTQDQQVPPAERTLLRRLVRIYTGSAVVFWPFTDLAMRFFVALPYLRSGLIKANDWDKAVFLATEEYPVSWMAPQVAAATGLGIELLAPLLLLLGFLTRPAAFALATLTIVSQAVYIPTTTNLMLIAILIWYVFFGPAAISVDHWWARNDRFESDWFVRNALRLGAWSRKHIAPYLLLAMRWWLGISLLALADVFEPSIGFATWLPITSFTGLPNWIAILFAALLFTGTAASPVSYILTFLIAAFMFADVHPDVTFYPVLLLGLYDARGAGPFSLDNAVERWIERKFPATASSTIDPDDWLGVLKQWKVASWQRYLDFRAKRQF</sequence>
<feature type="transmembrane region" description="Helical" evidence="5">
    <location>
        <begin position="106"/>
        <end position="122"/>
    </location>
</feature>
<feature type="transmembrane region" description="Helical" evidence="5">
    <location>
        <begin position="81"/>
        <end position="99"/>
    </location>
</feature>
<evidence type="ECO:0000256" key="5">
    <source>
        <dbReference type="SAM" id="Phobius"/>
    </source>
</evidence>
<evidence type="ECO:0000313" key="6">
    <source>
        <dbReference type="EMBL" id="WFL76762.1"/>
    </source>
</evidence>
<keyword evidence="3 5" id="KW-1133">Transmembrane helix</keyword>
<reference evidence="6 7" key="1">
    <citation type="submission" date="2023-03" db="EMBL/GenBank/DDBJ databases">
        <title>Altererythrobacter sp. CAU 1644 isolated from sand.</title>
        <authorList>
            <person name="Kim W."/>
        </authorList>
    </citation>
    <scope>NUCLEOTIDE SEQUENCE [LARGE SCALE GENOMIC DNA]</scope>
    <source>
        <strain evidence="6 7">CAU 1644</strain>
    </source>
</reference>
<evidence type="ECO:0000256" key="2">
    <source>
        <dbReference type="ARBA" id="ARBA00022692"/>
    </source>
</evidence>
<dbReference type="Pfam" id="PF07681">
    <property type="entry name" value="DoxX"/>
    <property type="match status" value="1"/>
</dbReference>
<protein>
    <submittedName>
        <fullName evidence="6">DoxX family membrane protein</fullName>
    </submittedName>
</protein>
<dbReference type="EMBL" id="CP121106">
    <property type="protein sequence ID" value="WFL76762.1"/>
    <property type="molecule type" value="Genomic_DNA"/>
</dbReference>
<name>A0ABY8FPP4_9SPHN</name>
<gene>
    <name evidence="6" type="ORF">P7228_12245</name>
</gene>
<dbReference type="Proteomes" id="UP001215827">
    <property type="component" value="Chromosome"/>
</dbReference>
<dbReference type="RefSeq" id="WP_278015523.1">
    <property type="nucleotide sequence ID" value="NZ_CP121106.1"/>
</dbReference>
<evidence type="ECO:0000256" key="1">
    <source>
        <dbReference type="ARBA" id="ARBA00004141"/>
    </source>
</evidence>
<comment type="subcellular location">
    <subcellularLocation>
        <location evidence="1">Membrane</location>
        <topology evidence="1">Multi-pass membrane protein</topology>
    </subcellularLocation>
</comment>
<evidence type="ECO:0000313" key="7">
    <source>
        <dbReference type="Proteomes" id="UP001215827"/>
    </source>
</evidence>
<organism evidence="6 7">
    <name type="scientific">Altererythrobacter arenosus</name>
    <dbReference type="NCBI Taxonomy" id="3032592"/>
    <lineage>
        <taxon>Bacteria</taxon>
        <taxon>Pseudomonadati</taxon>
        <taxon>Pseudomonadota</taxon>
        <taxon>Alphaproteobacteria</taxon>
        <taxon>Sphingomonadales</taxon>
        <taxon>Erythrobacteraceae</taxon>
        <taxon>Altererythrobacter</taxon>
    </lineage>
</organism>
<keyword evidence="4 5" id="KW-0472">Membrane</keyword>
<evidence type="ECO:0000256" key="3">
    <source>
        <dbReference type="ARBA" id="ARBA00022989"/>
    </source>
</evidence>
<feature type="transmembrane region" description="Helical" evidence="5">
    <location>
        <begin position="128"/>
        <end position="147"/>
    </location>
</feature>
<keyword evidence="2 5" id="KW-0812">Transmembrane</keyword>
<dbReference type="InterPro" id="IPR032808">
    <property type="entry name" value="DoxX"/>
</dbReference>
<feature type="transmembrane region" description="Helical" evidence="5">
    <location>
        <begin position="26"/>
        <end position="51"/>
    </location>
</feature>